<dbReference type="PROSITE" id="PS01009">
    <property type="entry name" value="CRISP_1"/>
    <property type="match status" value="1"/>
</dbReference>
<evidence type="ECO:0000259" key="4">
    <source>
        <dbReference type="SMART" id="SM00198"/>
    </source>
</evidence>
<dbReference type="PROSITE" id="PS01010">
    <property type="entry name" value="CRISP_2"/>
    <property type="match status" value="1"/>
</dbReference>
<feature type="signal peptide" evidence="3">
    <location>
        <begin position="1"/>
        <end position="21"/>
    </location>
</feature>
<dbReference type="SUPFAM" id="SSF55797">
    <property type="entry name" value="PR-1-like"/>
    <property type="match status" value="1"/>
</dbReference>
<evidence type="ECO:0000256" key="1">
    <source>
        <dbReference type="ARBA" id="ARBA00009169"/>
    </source>
</evidence>
<comment type="similarity">
    <text evidence="1">Belongs to the CRISP family. Venom allergen 5-like subfamily.</text>
</comment>
<dbReference type="SMART" id="SM00198">
    <property type="entry name" value="SCP"/>
    <property type="match status" value="1"/>
</dbReference>
<keyword evidence="3" id="KW-0732">Signal</keyword>
<dbReference type="InterPro" id="IPR001283">
    <property type="entry name" value="CRISP-related"/>
</dbReference>
<dbReference type="Pfam" id="PF00188">
    <property type="entry name" value="CAP"/>
    <property type="match status" value="1"/>
</dbReference>
<dbReference type="InterPro" id="IPR002413">
    <property type="entry name" value="V5_allergen-like"/>
</dbReference>
<dbReference type="CDD" id="cd05380">
    <property type="entry name" value="CAP_euk"/>
    <property type="match status" value="1"/>
</dbReference>
<dbReference type="EMBL" id="MK440606">
    <property type="protein sequence ID" value="QEE04223.1"/>
    <property type="molecule type" value="mRNA"/>
</dbReference>
<dbReference type="PRINTS" id="PR00838">
    <property type="entry name" value="V5ALLERGEN"/>
</dbReference>
<evidence type="ECO:0000256" key="2">
    <source>
        <dbReference type="ARBA" id="ARBA00032745"/>
    </source>
</evidence>
<proteinExistence type="evidence at transcript level"/>
<evidence type="ECO:0000313" key="5">
    <source>
        <dbReference type="EMBL" id="QEE04222.1"/>
    </source>
</evidence>
<accession>A0A5B9CTU5</accession>
<sequence length="257" mass="28755">MLYTVPFFVFVFSQILQGGMPQSTGAFIGRTSQQIPNNFTFGRKLPVELPAKTQPYSAMVKSETCNILFSGLNDDQKKEIVNLHNKLRQKVASGNQPKQPSAINMNQLHWDNDLAHYAQILANRCVAKHNSPTLKKYRSVGQNIGAGWSSFSEKTPKFKSFIDGWYDEVKDFDSKKIQPFMYSTVYGHYTQVVWARTQAVGCGFTAFRDDKGVFNKIFVCNYGPGGNYPGSSVYLSGKSCSNCKKGCSKQFPSLCNV</sequence>
<dbReference type="PRINTS" id="PR00837">
    <property type="entry name" value="V5TPXLIKE"/>
</dbReference>
<evidence type="ECO:0000256" key="3">
    <source>
        <dbReference type="SAM" id="SignalP"/>
    </source>
</evidence>
<dbReference type="InterPro" id="IPR018244">
    <property type="entry name" value="Allrgn_V5/Tpx1_CS"/>
</dbReference>
<dbReference type="GO" id="GO:0005576">
    <property type="term" value="C:extracellular region"/>
    <property type="evidence" value="ECO:0007669"/>
    <property type="project" value="InterPro"/>
</dbReference>
<feature type="domain" description="SCP" evidence="4">
    <location>
        <begin position="75"/>
        <end position="230"/>
    </location>
</feature>
<dbReference type="AlphaFoldDB" id="A0A5B9CTU5"/>
<dbReference type="EMBL" id="MK440605">
    <property type="protein sequence ID" value="QEE04222.1"/>
    <property type="molecule type" value="mRNA"/>
</dbReference>
<organism evidence="5">
    <name type="scientific">Scolopendra mojiangica</name>
    <name type="common">nomen nudum</name>
    <dbReference type="NCBI Taxonomy" id="2023220"/>
    <lineage>
        <taxon>Eukaryota</taxon>
        <taxon>Metazoa</taxon>
        <taxon>Ecdysozoa</taxon>
        <taxon>Arthropoda</taxon>
        <taxon>Myriapoda</taxon>
        <taxon>Chilopoda</taxon>
        <taxon>Pleurostigmophora</taxon>
        <taxon>Scolopendromorpha</taxon>
        <taxon>Scolopendridae</taxon>
        <taxon>Scolopendra</taxon>
    </lineage>
</organism>
<reference evidence="5" key="1">
    <citation type="submission" date="2019-01" db="EMBL/GenBank/DDBJ databases">
        <authorList>
            <person name="Lan X.-Q."/>
            <person name="Zhao F."/>
        </authorList>
    </citation>
    <scope>NUCLEOTIDE SEQUENCE</scope>
</reference>
<dbReference type="InterPro" id="IPR014044">
    <property type="entry name" value="CAP_dom"/>
</dbReference>
<dbReference type="PANTHER" id="PTHR10334">
    <property type="entry name" value="CYSTEINE-RICH SECRETORY PROTEIN-RELATED"/>
    <property type="match status" value="1"/>
</dbReference>
<protein>
    <recommendedName>
        <fullName evidence="2">Cysteine-rich venom protein</fullName>
    </recommendedName>
</protein>
<dbReference type="Gene3D" id="3.40.33.10">
    <property type="entry name" value="CAP"/>
    <property type="match status" value="1"/>
</dbReference>
<name>A0A5B9CTU5_9MYRI</name>
<feature type="chain" id="PRO_5033845793" description="Cysteine-rich venom protein" evidence="3">
    <location>
        <begin position="22"/>
        <end position="257"/>
    </location>
</feature>
<dbReference type="InterPro" id="IPR035940">
    <property type="entry name" value="CAP_sf"/>
</dbReference>